<proteinExistence type="predicted"/>
<protein>
    <submittedName>
        <fullName evidence="1">Uncharacterized protein</fullName>
    </submittedName>
</protein>
<dbReference type="EMBL" id="LN899819">
    <property type="protein sequence ID" value="CUV12857.1"/>
    <property type="molecule type" value="Genomic_DNA"/>
</dbReference>
<accession>A0A0S4TS59</accession>
<gene>
    <name evidence="1" type="ORF">RUN39_v1_470003</name>
</gene>
<reference evidence="1" key="1">
    <citation type="submission" date="2015-10" db="EMBL/GenBank/DDBJ databases">
        <authorList>
            <person name="Gilbert D.G."/>
        </authorList>
    </citation>
    <scope>NUCLEOTIDE SEQUENCE</scope>
    <source>
        <strain evidence="1">Phyl III-seqv23</strain>
    </source>
</reference>
<dbReference type="AlphaFoldDB" id="A0A0S4TS59"/>
<name>A0A0S4TS59_RALSL</name>
<organism evidence="1">
    <name type="scientific">Ralstonia solanacearum</name>
    <name type="common">Pseudomonas solanacearum</name>
    <dbReference type="NCBI Taxonomy" id="305"/>
    <lineage>
        <taxon>Bacteria</taxon>
        <taxon>Pseudomonadati</taxon>
        <taxon>Pseudomonadota</taxon>
        <taxon>Betaproteobacteria</taxon>
        <taxon>Burkholderiales</taxon>
        <taxon>Burkholderiaceae</taxon>
        <taxon>Ralstonia</taxon>
        <taxon>Ralstonia solanacearum species complex</taxon>
    </lineage>
</organism>
<evidence type="ECO:0000313" key="1">
    <source>
        <dbReference type="EMBL" id="CUV12857.1"/>
    </source>
</evidence>
<sequence length="33" mass="3551">MPLSEVEIEHTPINVTIAGPQARIAAPLTLRVL</sequence>